<evidence type="ECO:0000313" key="1">
    <source>
        <dbReference type="EMBL" id="MEJ8304304.1"/>
    </source>
</evidence>
<comment type="caution">
    <text evidence="1">The sequence shown here is derived from an EMBL/GenBank/DDBJ whole genome shotgun (WGS) entry which is preliminary data.</text>
</comment>
<evidence type="ECO:0000313" key="2">
    <source>
        <dbReference type="Proteomes" id="UP001380953"/>
    </source>
</evidence>
<name>A0ACC6PBQ2_9BACL</name>
<keyword evidence="2" id="KW-1185">Reference proteome</keyword>
<reference evidence="1" key="1">
    <citation type="submission" date="2024-03" db="EMBL/GenBank/DDBJ databases">
        <title>Whole genome sequecning of epiphytes from Marcgravia umbellata leaves.</title>
        <authorList>
            <person name="Kumar G."/>
            <person name="Savka M.A."/>
        </authorList>
    </citation>
    <scope>NUCLEOTIDE SEQUENCE</scope>
    <source>
        <strain evidence="1">RIT_BL5</strain>
    </source>
</reference>
<sequence>MELLIVDDGQYVVEYLKHLLDWKKFGMEHVETTTNPAEARALIDSGRFHLVISDIRMPEISGLDLLEHIHESRLHTKVIFLSGYSQFDYAQKAIRFGALDYLLKPVDQSDMEKAMTQAAKQLHKQHPVPSEYDQPATQVSPQNVVRVVQAYIADHLGEPLSLDDLGRIVHLHPVYLSRLYKQETGENLSAHILGMRLERSARLLQNSTLHVVDIARMVGYRKPQYFIKLFKERYGTTPYQYRRGT</sequence>
<accession>A0ACC6PBQ2</accession>
<organism evidence="1 2">
    <name type="scientific">Saccharibacillus sacchari</name>
    <dbReference type="NCBI Taxonomy" id="456493"/>
    <lineage>
        <taxon>Bacteria</taxon>
        <taxon>Bacillati</taxon>
        <taxon>Bacillota</taxon>
        <taxon>Bacilli</taxon>
        <taxon>Bacillales</taxon>
        <taxon>Paenibacillaceae</taxon>
        <taxon>Saccharibacillus</taxon>
    </lineage>
</organism>
<proteinExistence type="predicted"/>
<protein>
    <submittedName>
        <fullName evidence="1">Response regulator</fullName>
    </submittedName>
</protein>
<gene>
    <name evidence="1" type="ORF">WKI47_10415</name>
</gene>
<dbReference type="Proteomes" id="UP001380953">
    <property type="component" value="Unassembled WGS sequence"/>
</dbReference>
<dbReference type="EMBL" id="JBBKAR010000033">
    <property type="protein sequence ID" value="MEJ8304304.1"/>
    <property type="molecule type" value="Genomic_DNA"/>
</dbReference>